<keyword evidence="3" id="KW-1185">Reference proteome</keyword>
<sequence>MSLLSAYNLLEEFSKHNEVEILSYKVNFLKNVTILEIDPVKNNFSQNAVLENKFLSKHLCTCNSFIQITKKQSIQTEIATMGVPYSPELNEIDFKNQDQVFKIITKNFKDSFTIQDVQHKSYTISISYCNQLDSFCISYGTQTIICYDEKDIDLFQEPMHERPRQAAFQFFNLFNKMSKKMKNNFIEDLINRSLIGCYNYKKQIQWFAIVEHYSEQRMVDPNTVRNFLNHYSLEGTQTNLIQSSQIQLQKHFSQIYNQLIEQYHPYYQGKTLYFWKENTFLGCCFLPFRQYSILDKFRNILQNKEKNFKKQEPYQYLSEFNLNDQDLEFYKKYTDMMLQIPAETLKIKNQFGQLSTQAFNSIRDDLDYISKKEDKLLPLSQCIQQIIIVVIPIGISGMGYEKLCSLIQKTGQRVQIIRIVDQINEKNQLYFYEKVCNLKELEQINKQFKSLELNIKTIALIPECNLVYNPKHKQCSFPFSFNFIMFCLMSVLDDKQKVIEVINQLKEFNNQKLNNFPTDYKIYCRFMPESKEQNDLYSELVEQDFMAALKSQNDQLIESLSQYKQSQKNFEENNLKKESKRVIADIEEKSQIVLRKSVKFQIEKDQHLKFGLFIEKPDWDTINNFVKSCLEIIVQEYPDDRGINRMYHEYEKQFRNQNAVFMKIDQPYMQTRQLYDKVMDAQVQIGVIIVDGIVMLQPQKQGLDLLQDIPIYTHNIDSLKSNKVFEQVKIEIRKMQKQNVEEKTIKKKQINFNSKSWDAYIVKFRPFNIKLVEKQIN</sequence>
<evidence type="ECO:0000313" key="3">
    <source>
        <dbReference type="Proteomes" id="UP000692954"/>
    </source>
</evidence>
<proteinExistence type="predicted"/>
<name>A0A8S1MRT3_9CILI</name>
<accession>A0A8S1MRT3</accession>
<dbReference type="EMBL" id="CAJJDN010000045">
    <property type="protein sequence ID" value="CAD8083747.1"/>
    <property type="molecule type" value="Genomic_DNA"/>
</dbReference>
<evidence type="ECO:0000256" key="1">
    <source>
        <dbReference type="SAM" id="Coils"/>
    </source>
</evidence>
<reference evidence="2" key="1">
    <citation type="submission" date="2021-01" db="EMBL/GenBank/DDBJ databases">
        <authorList>
            <consortium name="Genoscope - CEA"/>
            <person name="William W."/>
        </authorList>
    </citation>
    <scope>NUCLEOTIDE SEQUENCE</scope>
</reference>
<comment type="caution">
    <text evidence="2">The sequence shown here is derived from an EMBL/GenBank/DDBJ whole genome shotgun (WGS) entry which is preliminary data.</text>
</comment>
<feature type="coiled-coil region" evidence="1">
    <location>
        <begin position="546"/>
        <end position="573"/>
    </location>
</feature>
<dbReference type="Proteomes" id="UP000692954">
    <property type="component" value="Unassembled WGS sequence"/>
</dbReference>
<dbReference type="AlphaFoldDB" id="A0A8S1MRT3"/>
<dbReference type="OrthoDB" id="294531at2759"/>
<protein>
    <submittedName>
        <fullName evidence="2">Uncharacterized protein</fullName>
    </submittedName>
</protein>
<gene>
    <name evidence="2" type="ORF">PSON_ATCC_30995.1.T0450242</name>
</gene>
<evidence type="ECO:0000313" key="2">
    <source>
        <dbReference type="EMBL" id="CAD8083747.1"/>
    </source>
</evidence>
<keyword evidence="1" id="KW-0175">Coiled coil</keyword>
<organism evidence="2 3">
    <name type="scientific">Paramecium sonneborni</name>
    <dbReference type="NCBI Taxonomy" id="65129"/>
    <lineage>
        <taxon>Eukaryota</taxon>
        <taxon>Sar</taxon>
        <taxon>Alveolata</taxon>
        <taxon>Ciliophora</taxon>
        <taxon>Intramacronucleata</taxon>
        <taxon>Oligohymenophorea</taxon>
        <taxon>Peniculida</taxon>
        <taxon>Parameciidae</taxon>
        <taxon>Paramecium</taxon>
    </lineage>
</organism>